<organism evidence="1 2">
    <name type="scientific">Nephila pilipes</name>
    <name type="common">Giant wood spider</name>
    <name type="synonym">Nephila maculata</name>
    <dbReference type="NCBI Taxonomy" id="299642"/>
    <lineage>
        <taxon>Eukaryota</taxon>
        <taxon>Metazoa</taxon>
        <taxon>Ecdysozoa</taxon>
        <taxon>Arthropoda</taxon>
        <taxon>Chelicerata</taxon>
        <taxon>Arachnida</taxon>
        <taxon>Araneae</taxon>
        <taxon>Araneomorphae</taxon>
        <taxon>Entelegynae</taxon>
        <taxon>Araneoidea</taxon>
        <taxon>Nephilidae</taxon>
        <taxon>Nephila</taxon>
    </lineage>
</organism>
<accession>A0A8X6M7R1</accession>
<comment type="caution">
    <text evidence="1">The sequence shown here is derived from an EMBL/GenBank/DDBJ whole genome shotgun (WGS) entry which is preliminary data.</text>
</comment>
<reference evidence="1" key="1">
    <citation type="submission" date="2020-08" db="EMBL/GenBank/DDBJ databases">
        <title>Multicomponent nature underlies the extraordinary mechanical properties of spider dragline silk.</title>
        <authorList>
            <person name="Kono N."/>
            <person name="Nakamura H."/>
            <person name="Mori M."/>
            <person name="Yoshida Y."/>
            <person name="Ohtoshi R."/>
            <person name="Malay A.D."/>
            <person name="Moran D.A.P."/>
            <person name="Tomita M."/>
            <person name="Numata K."/>
            <person name="Arakawa K."/>
        </authorList>
    </citation>
    <scope>NUCLEOTIDE SEQUENCE</scope>
</reference>
<dbReference type="AlphaFoldDB" id="A0A8X6M7R1"/>
<dbReference type="Proteomes" id="UP000887013">
    <property type="component" value="Unassembled WGS sequence"/>
</dbReference>
<dbReference type="EMBL" id="BMAW01087456">
    <property type="protein sequence ID" value="GFS29881.1"/>
    <property type="molecule type" value="Genomic_DNA"/>
</dbReference>
<protein>
    <submittedName>
        <fullName evidence="1">Uncharacterized protein</fullName>
    </submittedName>
</protein>
<name>A0A8X6M7R1_NEPPI</name>
<proteinExistence type="predicted"/>
<evidence type="ECO:0000313" key="1">
    <source>
        <dbReference type="EMBL" id="GFS29881.1"/>
    </source>
</evidence>
<sequence>MRLLLRGEKLGSRGKEASRQREARLRMLQRFLKDAGNTSSWMEDEDAEDDTCECQKFDSTPHQMFGRRKESMNEYVGFYDSLFEKPD</sequence>
<gene>
    <name evidence="1" type="ORF">NPIL_235181</name>
</gene>
<keyword evidence="2" id="KW-1185">Reference proteome</keyword>
<evidence type="ECO:0000313" key="2">
    <source>
        <dbReference type="Proteomes" id="UP000887013"/>
    </source>
</evidence>